<dbReference type="Proteomes" id="UP000269945">
    <property type="component" value="Unassembled WGS sequence"/>
</dbReference>
<organism evidence="1 2">
    <name type="scientific">Gulo gulo</name>
    <name type="common">Wolverine</name>
    <name type="synonym">Gluton</name>
    <dbReference type="NCBI Taxonomy" id="48420"/>
    <lineage>
        <taxon>Eukaryota</taxon>
        <taxon>Metazoa</taxon>
        <taxon>Chordata</taxon>
        <taxon>Craniata</taxon>
        <taxon>Vertebrata</taxon>
        <taxon>Euteleostomi</taxon>
        <taxon>Mammalia</taxon>
        <taxon>Eutheria</taxon>
        <taxon>Laurasiatheria</taxon>
        <taxon>Carnivora</taxon>
        <taxon>Caniformia</taxon>
        <taxon>Musteloidea</taxon>
        <taxon>Mustelidae</taxon>
        <taxon>Guloninae</taxon>
        <taxon>Gulo</taxon>
    </lineage>
</organism>
<keyword evidence="2" id="KW-1185">Reference proteome</keyword>
<comment type="caution">
    <text evidence="1">The sequence shown here is derived from an EMBL/GenBank/DDBJ whole genome shotgun (WGS) entry which is preliminary data.</text>
</comment>
<reference evidence="1 2" key="1">
    <citation type="submission" date="2018-10" db="EMBL/GenBank/DDBJ databases">
        <authorList>
            <person name="Ekblom R."/>
            <person name="Jareborg N."/>
        </authorList>
    </citation>
    <scope>NUCLEOTIDE SEQUENCE [LARGE SCALE GENOMIC DNA]</scope>
    <source>
        <tissue evidence="1">Muscle</tissue>
    </source>
</reference>
<accession>A0A9X9LZJ6</accession>
<dbReference type="EMBL" id="CYRY02031425">
    <property type="protein sequence ID" value="VCX05461.1"/>
    <property type="molecule type" value="Genomic_DNA"/>
</dbReference>
<feature type="non-terminal residue" evidence="1">
    <location>
        <position position="1"/>
    </location>
</feature>
<sequence length="50" mass="5289">SCAAGGGEAPARTRTALRPLCLGLRVGRWLLRGDEPTRLGDTRGGPRRTS</sequence>
<name>A0A9X9LZJ6_GULGU</name>
<gene>
    <name evidence="1" type="ORF">BN2614_LOCUS1</name>
</gene>
<protein>
    <submittedName>
        <fullName evidence="1">Uncharacterized protein</fullName>
    </submittedName>
</protein>
<dbReference type="AlphaFoldDB" id="A0A9X9LZJ6"/>
<evidence type="ECO:0000313" key="1">
    <source>
        <dbReference type="EMBL" id="VCX05461.1"/>
    </source>
</evidence>
<proteinExistence type="predicted"/>
<evidence type="ECO:0000313" key="2">
    <source>
        <dbReference type="Proteomes" id="UP000269945"/>
    </source>
</evidence>